<gene>
    <name evidence="6" type="ORF">BSAL_93700</name>
</gene>
<dbReference type="InterPro" id="IPR012947">
    <property type="entry name" value="tRNA_SAD"/>
</dbReference>
<dbReference type="Gene3D" id="2.40.30.130">
    <property type="match status" value="1"/>
</dbReference>
<dbReference type="PANTHER" id="PTHR43462">
    <property type="entry name" value="ALANYL-TRNA EDITING PROTEIN"/>
    <property type="match status" value="1"/>
</dbReference>
<proteinExistence type="inferred from homology"/>
<keyword evidence="4" id="KW-0862">Zinc</keyword>
<dbReference type="PANTHER" id="PTHR43462:SF1">
    <property type="entry name" value="ALANYL-TRNA EDITING PROTEIN AARSD1"/>
    <property type="match status" value="1"/>
</dbReference>
<dbReference type="AlphaFoldDB" id="A0A0S4J566"/>
<comment type="similarity">
    <text evidence="2">Belongs to the class-II aminoacyl-tRNA synthetase family. Alax-L subfamily.</text>
</comment>
<dbReference type="SUPFAM" id="SSF55186">
    <property type="entry name" value="ThrRS/AlaRS common domain"/>
    <property type="match status" value="1"/>
</dbReference>
<dbReference type="GO" id="GO:0006419">
    <property type="term" value="P:alanyl-tRNA aminoacylation"/>
    <property type="evidence" value="ECO:0007669"/>
    <property type="project" value="InterPro"/>
</dbReference>
<evidence type="ECO:0000259" key="5">
    <source>
        <dbReference type="SMART" id="SM00863"/>
    </source>
</evidence>
<dbReference type="OMA" id="CMHTSQH"/>
<dbReference type="Pfam" id="PF01411">
    <property type="entry name" value="tRNA-synt_2c"/>
    <property type="match status" value="1"/>
</dbReference>
<organism evidence="6 7">
    <name type="scientific">Bodo saltans</name>
    <name type="common">Flagellated protozoan</name>
    <dbReference type="NCBI Taxonomy" id="75058"/>
    <lineage>
        <taxon>Eukaryota</taxon>
        <taxon>Discoba</taxon>
        <taxon>Euglenozoa</taxon>
        <taxon>Kinetoplastea</taxon>
        <taxon>Metakinetoplastina</taxon>
        <taxon>Eubodonida</taxon>
        <taxon>Bodonidae</taxon>
        <taxon>Bodo</taxon>
    </lineage>
</organism>
<dbReference type="Gene3D" id="3.30.980.10">
    <property type="entry name" value="Threonyl-trna Synthetase, Chain A, domain 2"/>
    <property type="match status" value="1"/>
</dbReference>
<reference evidence="7" key="1">
    <citation type="submission" date="2015-09" db="EMBL/GenBank/DDBJ databases">
        <authorList>
            <consortium name="Pathogen Informatics"/>
        </authorList>
    </citation>
    <scope>NUCLEOTIDE SEQUENCE [LARGE SCALE GENOMIC DNA]</scope>
    <source>
        <strain evidence="7">Lake Konstanz</strain>
    </source>
</reference>
<evidence type="ECO:0000256" key="1">
    <source>
        <dbReference type="ARBA" id="ARBA00001947"/>
    </source>
</evidence>
<dbReference type="InterPro" id="IPR051335">
    <property type="entry name" value="Alanyl-tRNA_Editing_Enzymes"/>
</dbReference>
<evidence type="ECO:0000256" key="3">
    <source>
        <dbReference type="ARBA" id="ARBA00022723"/>
    </source>
</evidence>
<accession>A0A0S4J566</accession>
<sequence>MQPAVVKKVGELACQMSSYLKELTATVISCSEAAPQKVKAATAAPSVTSYEVILSDTVLFPEGGGQPCDLGNINEVQVTNVQRRGDTCVHTTAGPLAVGSEVRVVVDWPRRVDHMQHHTAQHLLTAVMERELGLPTMSWALSTPTCYIQLPTAKVEAADVLKVQTLCNQIISARTTVNRIVYPSKANLPPSRSRGIPDDVTGPIRLIDIEGQDVCTCCGTHLENLAELQTIQLLHQEPKGNTCRLHFIAGDRVTNQFGELYDLTRSLIKELGTNQENVLAATQRRGQEASAGTKQVRKLLSELAPIIAERVIADVKSSTTVNKPFFFHREDADAEFLTVIAEAAKVAVSERVLVLGCGGGEGGQFMVIGPVDAVKEVSTVVSGALEGKGGQSKAGFRGKGNMKLWKQAVKAFAA</sequence>
<dbReference type="GO" id="GO:0005524">
    <property type="term" value="F:ATP binding"/>
    <property type="evidence" value="ECO:0007669"/>
    <property type="project" value="InterPro"/>
</dbReference>
<dbReference type="GO" id="GO:0002196">
    <property type="term" value="F:Ser-tRNA(Ala) deacylase activity"/>
    <property type="evidence" value="ECO:0007669"/>
    <property type="project" value="TreeGrafter"/>
</dbReference>
<feature type="domain" description="Threonyl/alanyl tRNA synthetase SAD" evidence="5">
    <location>
        <begin position="204"/>
        <end position="246"/>
    </location>
</feature>
<dbReference type="Pfam" id="PF07973">
    <property type="entry name" value="tRNA_SAD"/>
    <property type="match status" value="1"/>
</dbReference>
<keyword evidence="6" id="KW-0030">Aminoacyl-tRNA synthetase</keyword>
<dbReference type="OrthoDB" id="288942at2759"/>
<evidence type="ECO:0000313" key="7">
    <source>
        <dbReference type="Proteomes" id="UP000051952"/>
    </source>
</evidence>
<comment type="cofactor">
    <cofactor evidence="1">
        <name>Zn(2+)</name>
        <dbReference type="ChEBI" id="CHEBI:29105"/>
    </cofactor>
</comment>
<keyword evidence="6" id="KW-0436">Ligase</keyword>
<dbReference type="VEuPathDB" id="TriTrypDB:BSAL_93700"/>
<dbReference type="EMBL" id="CYKH01001330">
    <property type="protein sequence ID" value="CUG86550.1"/>
    <property type="molecule type" value="Genomic_DNA"/>
</dbReference>
<dbReference type="GO" id="GO:0004813">
    <property type="term" value="F:alanine-tRNA ligase activity"/>
    <property type="evidence" value="ECO:0007669"/>
    <property type="project" value="InterPro"/>
</dbReference>
<protein>
    <submittedName>
        <fullName evidence="6">tRNA synthetase, putative</fullName>
    </submittedName>
</protein>
<keyword evidence="7" id="KW-1185">Reference proteome</keyword>
<name>A0A0S4J566_BODSA</name>
<dbReference type="InterPro" id="IPR018164">
    <property type="entry name" value="Ala-tRNA-synth_IIc_N"/>
</dbReference>
<evidence type="ECO:0000313" key="6">
    <source>
        <dbReference type="EMBL" id="CUG86550.1"/>
    </source>
</evidence>
<keyword evidence="3" id="KW-0479">Metal-binding</keyword>
<dbReference type="Proteomes" id="UP000051952">
    <property type="component" value="Unassembled WGS sequence"/>
</dbReference>
<dbReference type="InterPro" id="IPR018163">
    <property type="entry name" value="Thr/Ala-tRNA-synth_IIc_edit"/>
</dbReference>
<dbReference type="GO" id="GO:0046872">
    <property type="term" value="F:metal ion binding"/>
    <property type="evidence" value="ECO:0007669"/>
    <property type="project" value="UniProtKB-KW"/>
</dbReference>
<evidence type="ECO:0000256" key="4">
    <source>
        <dbReference type="ARBA" id="ARBA00022833"/>
    </source>
</evidence>
<dbReference type="SMART" id="SM00863">
    <property type="entry name" value="tRNA_SAD"/>
    <property type="match status" value="1"/>
</dbReference>
<dbReference type="FunFam" id="2.40.30.130:FF:000003">
    <property type="entry name" value="alanyl-tRNA editing protein Aarsd1"/>
    <property type="match status" value="1"/>
</dbReference>
<dbReference type="SUPFAM" id="SSF50447">
    <property type="entry name" value="Translation proteins"/>
    <property type="match status" value="1"/>
</dbReference>
<dbReference type="InterPro" id="IPR009000">
    <property type="entry name" value="Transl_B-barrel_sf"/>
</dbReference>
<evidence type="ECO:0000256" key="2">
    <source>
        <dbReference type="ARBA" id="ARBA00008429"/>
    </source>
</evidence>